<name>A0A6N2VBA2_9FIRM</name>
<proteinExistence type="predicted"/>
<sequence length="156" mass="17612">MRRKDREITDPAKIRAIISACSCCRLGFADGESVYIVPLSFGYCEDGEKRTFYFHSAGEGRKIELISKNPCAGFELDTNYKLNESTKACGYSARFQSVVGSGNVSFVEDTNEKRKALLAIMYQNTGKEEWEFSEEMFDAVCTFKLEVSEMSCKEHS</sequence>
<dbReference type="PANTHER" id="PTHR34071:SF2">
    <property type="entry name" value="FLAVIN-NUCLEOTIDE-BINDING PROTEIN"/>
    <property type="match status" value="1"/>
</dbReference>
<organism evidence="1">
    <name type="scientific">Anaerostipes caccae</name>
    <dbReference type="NCBI Taxonomy" id="105841"/>
    <lineage>
        <taxon>Bacteria</taxon>
        <taxon>Bacillati</taxon>
        <taxon>Bacillota</taxon>
        <taxon>Clostridia</taxon>
        <taxon>Lachnospirales</taxon>
        <taxon>Lachnospiraceae</taxon>
        <taxon>Anaerostipes</taxon>
    </lineage>
</organism>
<dbReference type="GeneID" id="69469545"/>
<protein>
    <submittedName>
        <fullName evidence="1">Pyridoxamine 5'-phosphate oxidase</fullName>
    </submittedName>
</protein>
<dbReference type="Pfam" id="PF12900">
    <property type="entry name" value="Pyridox_ox_2"/>
    <property type="match status" value="1"/>
</dbReference>
<reference evidence="1" key="1">
    <citation type="submission" date="2019-11" db="EMBL/GenBank/DDBJ databases">
        <authorList>
            <person name="Feng L."/>
        </authorList>
    </citation>
    <scope>NUCLEOTIDE SEQUENCE</scope>
    <source>
        <strain evidence="1">AcaccaeLFYP115</strain>
    </source>
</reference>
<dbReference type="PANTHER" id="PTHR34071">
    <property type="entry name" value="5-NITROIMIDAZOLE ANTIBIOTICS RESISTANCE PROTEIN, NIMA-FAMILY-RELATED PROTEIN-RELATED"/>
    <property type="match status" value="1"/>
</dbReference>
<dbReference type="AlphaFoldDB" id="A0A6N2VBA2"/>
<dbReference type="InterPro" id="IPR012349">
    <property type="entry name" value="Split_barrel_FMN-bd"/>
</dbReference>
<dbReference type="SUPFAM" id="SSF50475">
    <property type="entry name" value="FMN-binding split barrel"/>
    <property type="match status" value="1"/>
</dbReference>
<evidence type="ECO:0000313" key="1">
    <source>
        <dbReference type="EMBL" id="VYT27210.1"/>
    </source>
</evidence>
<dbReference type="RefSeq" id="WP_006567667.1">
    <property type="nucleotide sequence ID" value="NZ_BAABRZ010000002.1"/>
</dbReference>
<accession>A0A6N2VBA2</accession>
<dbReference type="Gene3D" id="2.30.110.10">
    <property type="entry name" value="Electron Transport, Fmn-binding Protein, Chain A"/>
    <property type="match status" value="1"/>
</dbReference>
<gene>
    <name evidence="1" type="ORF">ACLFYP115_02389</name>
</gene>
<dbReference type="InterPro" id="IPR024747">
    <property type="entry name" value="Pyridox_Oxase-rel"/>
</dbReference>
<dbReference type="EMBL" id="CACRSQ010000007">
    <property type="protein sequence ID" value="VYT27210.1"/>
    <property type="molecule type" value="Genomic_DNA"/>
</dbReference>